<keyword evidence="17" id="KW-1185">Reference proteome</keyword>
<keyword evidence="7" id="KW-0812">Transmembrane</keyword>
<proteinExistence type="predicted"/>
<comment type="subcellular location">
    <subcellularLocation>
        <location evidence="2">Cell membrane</location>
    </subcellularLocation>
    <subcellularLocation>
        <location evidence="1">Membrane</location>
        <topology evidence="1">Single-pass membrane protein</topology>
    </subcellularLocation>
</comment>
<evidence type="ECO:0000259" key="15">
    <source>
        <dbReference type="Pfam" id="PF03717"/>
    </source>
</evidence>
<dbReference type="GO" id="GO:0009252">
    <property type="term" value="P:peptidoglycan biosynthetic process"/>
    <property type="evidence" value="ECO:0007669"/>
    <property type="project" value="UniProtKB-KW"/>
</dbReference>
<evidence type="ECO:0000256" key="9">
    <source>
        <dbReference type="ARBA" id="ARBA00022960"/>
    </source>
</evidence>
<keyword evidence="11" id="KW-1133">Transmembrane helix</keyword>
<dbReference type="Proteomes" id="UP000032680">
    <property type="component" value="Unassembled WGS sequence"/>
</dbReference>
<evidence type="ECO:0000256" key="5">
    <source>
        <dbReference type="ARBA" id="ARBA00022645"/>
    </source>
</evidence>
<dbReference type="Pfam" id="PF00905">
    <property type="entry name" value="Transpeptidase"/>
    <property type="match status" value="1"/>
</dbReference>
<evidence type="ECO:0000256" key="11">
    <source>
        <dbReference type="ARBA" id="ARBA00022989"/>
    </source>
</evidence>
<evidence type="ECO:0000256" key="1">
    <source>
        <dbReference type="ARBA" id="ARBA00004167"/>
    </source>
</evidence>
<keyword evidence="6" id="KW-0645">Protease</keyword>
<keyword evidence="16" id="KW-0132">Cell division</keyword>
<dbReference type="Gene3D" id="3.30.1390.30">
    <property type="entry name" value="Penicillin-binding protein 2a, domain 3"/>
    <property type="match status" value="1"/>
</dbReference>
<comment type="caution">
    <text evidence="16">The sequence shown here is derived from an EMBL/GenBank/DDBJ whole genome shotgun (WGS) entry which is preliminary data.</text>
</comment>
<name>A0A0D6P7K7_9PROT</name>
<evidence type="ECO:0000313" key="16">
    <source>
        <dbReference type="EMBL" id="GAN77183.1"/>
    </source>
</evidence>
<evidence type="ECO:0000256" key="3">
    <source>
        <dbReference type="ARBA" id="ARBA00022475"/>
    </source>
</evidence>
<evidence type="ECO:0000313" key="17">
    <source>
        <dbReference type="Proteomes" id="UP000032680"/>
    </source>
</evidence>
<dbReference type="GO" id="GO:0008658">
    <property type="term" value="F:penicillin binding"/>
    <property type="evidence" value="ECO:0007669"/>
    <property type="project" value="InterPro"/>
</dbReference>
<dbReference type="InterPro" id="IPR001460">
    <property type="entry name" value="PCN-bd_Tpept"/>
</dbReference>
<dbReference type="EMBL" id="BANB01000251">
    <property type="protein sequence ID" value="GAN77183.1"/>
    <property type="molecule type" value="Genomic_DNA"/>
</dbReference>
<feature type="domain" description="Penicillin-binding protein dimerisation" evidence="15">
    <location>
        <begin position="58"/>
        <end position="228"/>
    </location>
</feature>
<dbReference type="GO" id="GO:0006508">
    <property type="term" value="P:proteolysis"/>
    <property type="evidence" value="ECO:0007669"/>
    <property type="project" value="UniProtKB-KW"/>
</dbReference>
<sequence>MKRDTQRSSVFTRRALLVMGGQVAALGALGARLYQVQVVDGARYATLAESNRISARLIAPPRGRILDRAGVVVAGNRLNWRALLIAEQVDDVGACLDNLTRLVGLADHERARIEREVRRHRRFIPIMVREFLTWEDMAKIEVNAPDLPGIVIDVGTTRQYPFSEKLAHIVGYVAPPNEDDVAADAMLALPGMRVGRAGMEKEHDAVLRGRAGAVQMEVNAVGRVIRELDRQEGKQGDDVGLTIDADLQQAVLGRLGDESASAVVMDCRNGEVLAMTTNPSFDPSLFNSGVSQAQWIEWTSNRKAPLINKAAAGLYPPGSTFKMCVALAALDAKVLTPWDRIYCPGYLDLGDSRFHCWNKNGHGSLDLHGGLKNSCDVFFYETARRVGIDRIAAMGHRLGMGIDTGIDLPGARPGFIPTREWRIAHGHYWNIGDTIVSGIGQGYILVTPLSLCTYVARVATGRVVVPHLTRTIGSTLQPGARAADWPLLGLPDRSLAAVRQGMFAVVNEAGGTAPAARLPESVSQGGRVQLAGKTGSSQVRRVSREMREHGHFNSANLPWELRPHALFVAFAPYDNPRYAVSVVVEHGNAGAAAAAPLARDIMTDTLLRDPARSGPGQRVAEEEPR</sequence>
<evidence type="ECO:0000256" key="7">
    <source>
        <dbReference type="ARBA" id="ARBA00022692"/>
    </source>
</evidence>
<keyword evidence="5" id="KW-0121">Carboxypeptidase</keyword>
<dbReference type="GO" id="GO:0071972">
    <property type="term" value="F:peptidoglycan L,D-transpeptidase activity"/>
    <property type="evidence" value="ECO:0007669"/>
    <property type="project" value="TreeGrafter"/>
</dbReference>
<evidence type="ECO:0000256" key="4">
    <source>
        <dbReference type="ARBA" id="ARBA00022519"/>
    </source>
</evidence>
<dbReference type="GO" id="GO:0009002">
    <property type="term" value="F:serine-type D-Ala-D-Ala carboxypeptidase activity"/>
    <property type="evidence" value="ECO:0007669"/>
    <property type="project" value="InterPro"/>
</dbReference>
<keyword evidence="3" id="KW-1003">Cell membrane</keyword>
<dbReference type="Gene3D" id="3.40.710.10">
    <property type="entry name" value="DD-peptidase/beta-lactamase superfamily"/>
    <property type="match status" value="1"/>
</dbReference>
<dbReference type="InterPro" id="IPR012338">
    <property type="entry name" value="Beta-lactam/transpept-like"/>
</dbReference>
<dbReference type="GO" id="GO:0071555">
    <property type="term" value="P:cell wall organization"/>
    <property type="evidence" value="ECO:0007669"/>
    <property type="project" value="UniProtKB-KW"/>
</dbReference>
<evidence type="ECO:0000256" key="6">
    <source>
        <dbReference type="ARBA" id="ARBA00022670"/>
    </source>
</evidence>
<keyword evidence="4" id="KW-0997">Cell inner membrane</keyword>
<dbReference type="OrthoDB" id="9766847at2"/>
<keyword evidence="8" id="KW-0378">Hydrolase</keyword>
<evidence type="ECO:0000256" key="2">
    <source>
        <dbReference type="ARBA" id="ARBA00004236"/>
    </source>
</evidence>
<reference evidence="16 17" key="1">
    <citation type="submission" date="2012-11" db="EMBL/GenBank/DDBJ databases">
        <title>Whole genome sequence of Acidisphaera rubrifaciens HS-AP3.</title>
        <authorList>
            <person name="Azuma Y."/>
            <person name="Higashiura N."/>
            <person name="Hirakawa H."/>
            <person name="Matsushita K."/>
        </authorList>
    </citation>
    <scope>NUCLEOTIDE SEQUENCE [LARGE SCALE GENOMIC DNA]</scope>
    <source>
        <strain evidence="16 17">HS-AP3</strain>
    </source>
</reference>
<dbReference type="PANTHER" id="PTHR30627">
    <property type="entry name" value="PEPTIDOGLYCAN D,D-TRANSPEPTIDASE"/>
    <property type="match status" value="1"/>
</dbReference>
<keyword evidence="16" id="KW-0131">Cell cycle</keyword>
<evidence type="ECO:0000256" key="10">
    <source>
        <dbReference type="ARBA" id="ARBA00022984"/>
    </source>
</evidence>
<evidence type="ECO:0000256" key="13">
    <source>
        <dbReference type="ARBA" id="ARBA00023316"/>
    </source>
</evidence>
<accession>A0A0D6P7K7</accession>
<dbReference type="SUPFAM" id="SSF56601">
    <property type="entry name" value="beta-lactamase/transpeptidase-like"/>
    <property type="match status" value="1"/>
</dbReference>
<dbReference type="InterPro" id="IPR005311">
    <property type="entry name" value="PBP_dimer"/>
</dbReference>
<dbReference type="RefSeq" id="WP_048861178.1">
    <property type="nucleotide sequence ID" value="NZ_BANB01000251.1"/>
</dbReference>
<evidence type="ECO:0000256" key="12">
    <source>
        <dbReference type="ARBA" id="ARBA00023136"/>
    </source>
</evidence>
<dbReference type="GO" id="GO:0005886">
    <property type="term" value="C:plasma membrane"/>
    <property type="evidence" value="ECO:0007669"/>
    <property type="project" value="UniProtKB-SubCell"/>
</dbReference>
<dbReference type="InterPro" id="IPR050515">
    <property type="entry name" value="Beta-lactam/transpept"/>
</dbReference>
<evidence type="ECO:0000259" key="14">
    <source>
        <dbReference type="Pfam" id="PF00905"/>
    </source>
</evidence>
<dbReference type="GO" id="GO:0008360">
    <property type="term" value="P:regulation of cell shape"/>
    <property type="evidence" value="ECO:0007669"/>
    <property type="project" value="UniProtKB-KW"/>
</dbReference>
<dbReference type="PANTHER" id="PTHR30627:SF2">
    <property type="entry name" value="PEPTIDOGLYCAN D,D-TRANSPEPTIDASE MRDA"/>
    <property type="match status" value="1"/>
</dbReference>
<dbReference type="SUPFAM" id="SSF56519">
    <property type="entry name" value="Penicillin binding protein dimerisation domain"/>
    <property type="match status" value="1"/>
</dbReference>
<dbReference type="Pfam" id="PF03717">
    <property type="entry name" value="PBP_dimer"/>
    <property type="match status" value="1"/>
</dbReference>
<dbReference type="InterPro" id="IPR036138">
    <property type="entry name" value="PBP_dimer_sf"/>
</dbReference>
<dbReference type="AlphaFoldDB" id="A0A0D6P7K7"/>
<dbReference type="InterPro" id="IPR017790">
    <property type="entry name" value="Penicillin-binding_protein_2"/>
</dbReference>
<dbReference type="Gene3D" id="3.90.1310.10">
    <property type="entry name" value="Penicillin-binding protein 2a (Domain 2)"/>
    <property type="match status" value="1"/>
</dbReference>
<gene>
    <name evidence="16" type="ORF">Asru_0251_04</name>
</gene>
<protein>
    <submittedName>
        <fullName evidence="16">Cell division/elongation transpeptidase FtsI/penicillin-binding protein</fullName>
    </submittedName>
</protein>
<feature type="domain" description="Penicillin-binding protein transpeptidase" evidence="14">
    <location>
        <begin position="261"/>
        <end position="602"/>
    </location>
</feature>
<dbReference type="NCBIfam" id="TIGR03423">
    <property type="entry name" value="pbp2_mrdA"/>
    <property type="match status" value="1"/>
</dbReference>
<dbReference type="GO" id="GO:0051301">
    <property type="term" value="P:cell division"/>
    <property type="evidence" value="ECO:0007669"/>
    <property type="project" value="UniProtKB-KW"/>
</dbReference>
<keyword evidence="13" id="KW-0961">Cell wall biogenesis/degradation</keyword>
<keyword evidence="12" id="KW-0472">Membrane</keyword>
<keyword evidence="10" id="KW-0573">Peptidoglycan synthesis</keyword>
<evidence type="ECO:0000256" key="8">
    <source>
        <dbReference type="ARBA" id="ARBA00022801"/>
    </source>
</evidence>
<organism evidence="16 17">
    <name type="scientific">Acidisphaera rubrifaciens HS-AP3</name>
    <dbReference type="NCBI Taxonomy" id="1231350"/>
    <lineage>
        <taxon>Bacteria</taxon>
        <taxon>Pseudomonadati</taxon>
        <taxon>Pseudomonadota</taxon>
        <taxon>Alphaproteobacteria</taxon>
        <taxon>Acetobacterales</taxon>
        <taxon>Acetobacteraceae</taxon>
        <taxon>Acidisphaera</taxon>
    </lineage>
</organism>
<keyword evidence="9" id="KW-0133">Cell shape</keyword>